<keyword evidence="1" id="KW-0175">Coiled coil</keyword>
<feature type="compositionally biased region" description="Basic and acidic residues" evidence="2">
    <location>
        <begin position="468"/>
        <end position="488"/>
    </location>
</feature>
<feature type="region of interest" description="Disordered" evidence="2">
    <location>
        <begin position="64"/>
        <end position="87"/>
    </location>
</feature>
<organism evidence="3 4">
    <name type="scientific">Tanacetum coccineum</name>
    <dbReference type="NCBI Taxonomy" id="301880"/>
    <lineage>
        <taxon>Eukaryota</taxon>
        <taxon>Viridiplantae</taxon>
        <taxon>Streptophyta</taxon>
        <taxon>Embryophyta</taxon>
        <taxon>Tracheophyta</taxon>
        <taxon>Spermatophyta</taxon>
        <taxon>Magnoliopsida</taxon>
        <taxon>eudicotyledons</taxon>
        <taxon>Gunneridae</taxon>
        <taxon>Pentapetalae</taxon>
        <taxon>asterids</taxon>
        <taxon>campanulids</taxon>
        <taxon>Asterales</taxon>
        <taxon>Asteraceae</taxon>
        <taxon>Asteroideae</taxon>
        <taxon>Anthemideae</taxon>
        <taxon>Anthemidinae</taxon>
        <taxon>Tanacetum</taxon>
    </lineage>
</organism>
<keyword evidence="4" id="KW-1185">Reference proteome</keyword>
<protein>
    <submittedName>
        <fullName evidence="3">Uncharacterized protein</fullName>
    </submittedName>
</protein>
<evidence type="ECO:0000256" key="2">
    <source>
        <dbReference type="SAM" id="MobiDB-lite"/>
    </source>
</evidence>
<sequence length="523" mass="59834">MNKLHHTHYLPNQFNFSPQADHEDLERLYEYDLEEMDLEVQSGQDLNRMKRHFARECRIKGTQDNRRRDAWNSRNKDGSRTGQKEDSKALNVNTKVCQRLLSIKDFESDSEDECKMQIELISGKMETAVKEPSTEALKKKGIVYSGCSRHKTETRPTLLNFQYFNGWPLLILEVVNVNTGKNLRGKEKEANEEAKSLRKKLLNKTLRTRSIDWLYDVLVLPLRPDDYVCVMLCSKFQVTPNNPTQILTMLEGANLDDGNPNRRIVIFLAETHFLALQKAYPCVNFNYEGKNMLLLTASCCWQDFVDSKSIVLKIHTDDNVADLLTKAFDVALGGSVLVYLRESIEKRTDGTEALLIPTLFILWLDKVSTDSAKLVPLGKVCTAIETLKKNTAKIPEIQFDHIETKNAQDEGMTRDIVDKDKEIEENVLSIEDVLSTDKDKVSTDEQNEGTEEHIEGILEEQIESTTDVSREKEKGVELKDIEEADRPRPTSTRSLLTLKPLPKIDPKDKGKKKIEEMMILKGI</sequence>
<evidence type="ECO:0000313" key="3">
    <source>
        <dbReference type="EMBL" id="GJS54491.1"/>
    </source>
</evidence>
<proteinExistence type="predicted"/>
<reference evidence="3" key="1">
    <citation type="journal article" date="2022" name="Int. J. Mol. Sci.">
        <title>Draft Genome of Tanacetum Coccineum: Genomic Comparison of Closely Related Tanacetum-Family Plants.</title>
        <authorList>
            <person name="Yamashiro T."/>
            <person name="Shiraishi A."/>
            <person name="Nakayama K."/>
            <person name="Satake H."/>
        </authorList>
    </citation>
    <scope>NUCLEOTIDE SEQUENCE</scope>
</reference>
<feature type="region of interest" description="Disordered" evidence="2">
    <location>
        <begin position="437"/>
        <end position="511"/>
    </location>
</feature>
<evidence type="ECO:0000313" key="4">
    <source>
        <dbReference type="Proteomes" id="UP001151760"/>
    </source>
</evidence>
<gene>
    <name evidence="3" type="ORF">Tco_0627853</name>
</gene>
<comment type="caution">
    <text evidence="3">The sequence shown here is derived from an EMBL/GenBank/DDBJ whole genome shotgun (WGS) entry which is preliminary data.</text>
</comment>
<name>A0ABQ4WNM0_9ASTR</name>
<dbReference type="EMBL" id="BQNB010008801">
    <property type="protein sequence ID" value="GJS54491.1"/>
    <property type="molecule type" value="Genomic_DNA"/>
</dbReference>
<reference evidence="3" key="2">
    <citation type="submission" date="2022-01" db="EMBL/GenBank/DDBJ databases">
        <authorList>
            <person name="Yamashiro T."/>
            <person name="Shiraishi A."/>
            <person name="Satake H."/>
            <person name="Nakayama K."/>
        </authorList>
    </citation>
    <scope>NUCLEOTIDE SEQUENCE</scope>
</reference>
<evidence type="ECO:0000256" key="1">
    <source>
        <dbReference type="SAM" id="Coils"/>
    </source>
</evidence>
<feature type="coiled-coil region" evidence="1">
    <location>
        <begin position="180"/>
        <end position="207"/>
    </location>
</feature>
<dbReference type="Proteomes" id="UP001151760">
    <property type="component" value="Unassembled WGS sequence"/>
</dbReference>
<accession>A0ABQ4WNM0</accession>
<feature type="compositionally biased region" description="Basic and acidic residues" evidence="2">
    <location>
        <begin position="502"/>
        <end position="511"/>
    </location>
</feature>